<organism evidence="9 10">
    <name type="scientific">Dreissena polymorpha</name>
    <name type="common">Zebra mussel</name>
    <name type="synonym">Mytilus polymorpha</name>
    <dbReference type="NCBI Taxonomy" id="45954"/>
    <lineage>
        <taxon>Eukaryota</taxon>
        <taxon>Metazoa</taxon>
        <taxon>Spiralia</taxon>
        <taxon>Lophotrochozoa</taxon>
        <taxon>Mollusca</taxon>
        <taxon>Bivalvia</taxon>
        <taxon>Autobranchia</taxon>
        <taxon>Heteroconchia</taxon>
        <taxon>Euheterodonta</taxon>
        <taxon>Imparidentia</taxon>
        <taxon>Neoheterodontei</taxon>
        <taxon>Myida</taxon>
        <taxon>Dreissenoidea</taxon>
        <taxon>Dreissenidae</taxon>
        <taxon>Dreissena</taxon>
    </lineage>
</organism>
<proteinExistence type="predicted"/>
<dbReference type="AlphaFoldDB" id="A0A9D4ILA7"/>
<dbReference type="InterPro" id="IPR001828">
    <property type="entry name" value="ANF_lig-bd_rcpt"/>
</dbReference>
<comment type="caution">
    <text evidence="9">The sequence shown here is derived from an EMBL/GenBank/DDBJ whole genome shotgun (WGS) entry which is preliminary data.</text>
</comment>
<evidence type="ECO:0000256" key="5">
    <source>
        <dbReference type="ARBA" id="ARBA00023170"/>
    </source>
</evidence>
<evidence type="ECO:0000259" key="8">
    <source>
        <dbReference type="Pfam" id="PF01094"/>
    </source>
</evidence>
<gene>
    <name evidence="9" type="ORF">DPMN_157710</name>
</gene>
<dbReference type="SUPFAM" id="SSF53822">
    <property type="entry name" value="Periplasmic binding protein-like I"/>
    <property type="match status" value="1"/>
</dbReference>
<evidence type="ECO:0000256" key="1">
    <source>
        <dbReference type="ARBA" id="ARBA00004141"/>
    </source>
</evidence>
<dbReference type="FunFam" id="3.40.50.2300:FF:000145">
    <property type="entry name" value="Glutamate receptor, metabotropic"/>
    <property type="match status" value="1"/>
</dbReference>
<keyword evidence="7" id="KW-0732">Signal</keyword>
<sequence length="464" mass="52848">MNSECLLRISRMLIMLFCAISVTAAHTGQSARIDGTFLIGAMFPIHNLHEGGTCGDVIQDQTGIQNLEALLYAIDKVNKEDLKGLDFKLGTLAYDTCYSDTEALKRAQQYVTYRIYTLEMDSIYKCNDSSSPSLVNNGTLIGVVGAATSVVSIQLASFFRLFKIPQISYSATSTELSDTSRYDFFMRTVASDTHQAKAIVDILKRFQWTYVTCVYEDTSYGDRGYQELVLASKEKICIAEAVKVKRFVSSEDANQRQLEDAIKSLRRHNNTEGKTVVILFASDDIVNKIFRIVDKMEFQNHFQWVGSDAWTGRSVPTEVQDIVNGTIGVQHKIRNITDFDEYFLKLRPDTNTRNPWFKKYWEQIFNCSFVSNAINPEKMKHVPSCDPNLELSEKGKYQRNLNTYATMDAVYAFAHALKKWHRRLCGQVKGVCPAMEKAKPEDLMLQGYLKNVTFKGMYEYCYIL</sequence>
<dbReference type="GO" id="GO:0004930">
    <property type="term" value="F:G protein-coupled receptor activity"/>
    <property type="evidence" value="ECO:0007669"/>
    <property type="project" value="InterPro"/>
</dbReference>
<dbReference type="InterPro" id="IPR028082">
    <property type="entry name" value="Peripla_BP_I"/>
</dbReference>
<keyword evidence="4" id="KW-0472">Membrane</keyword>
<evidence type="ECO:0000256" key="6">
    <source>
        <dbReference type="ARBA" id="ARBA00023180"/>
    </source>
</evidence>
<keyword evidence="10" id="KW-1185">Reference proteome</keyword>
<feature type="signal peptide" evidence="7">
    <location>
        <begin position="1"/>
        <end position="24"/>
    </location>
</feature>
<keyword evidence="2" id="KW-0812">Transmembrane</keyword>
<keyword evidence="3" id="KW-1133">Transmembrane helix</keyword>
<dbReference type="Gene3D" id="3.40.50.2300">
    <property type="match status" value="2"/>
</dbReference>
<dbReference type="PRINTS" id="PR00248">
    <property type="entry name" value="GPCRMGR"/>
</dbReference>
<protein>
    <recommendedName>
        <fullName evidence="8">Receptor ligand binding region domain-containing protein</fullName>
    </recommendedName>
</protein>
<evidence type="ECO:0000313" key="9">
    <source>
        <dbReference type="EMBL" id="KAH3779901.1"/>
    </source>
</evidence>
<accession>A0A9D4ILA7</accession>
<keyword evidence="5" id="KW-0675">Receptor</keyword>
<comment type="subcellular location">
    <subcellularLocation>
        <location evidence="1">Membrane</location>
        <topology evidence="1">Multi-pass membrane protein</topology>
    </subcellularLocation>
</comment>
<reference evidence="9" key="1">
    <citation type="journal article" date="2019" name="bioRxiv">
        <title>The Genome of the Zebra Mussel, Dreissena polymorpha: A Resource for Invasive Species Research.</title>
        <authorList>
            <person name="McCartney M.A."/>
            <person name="Auch B."/>
            <person name="Kono T."/>
            <person name="Mallez S."/>
            <person name="Zhang Y."/>
            <person name="Obille A."/>
            <person name="Becker A."/>
            <person name="Abrahante J.E."/>
            <person name="Garbe J."/>
            <person name="Badalamenti J.P."/>
            <person name="Herman A."/>
            <person name="Mangelson H."/>
            <person name="Liachko I."/>
            <person name="Sullivan S."/>
            <person name="Sone E.D."/>
            <person name="Koren S."/>
            <person name="Silverstein K.A.T."/>
            <person name="Beckman K.B."/>
            <person name="Gohl D.M."/>
        </authorList>
    </citation>
    <scope>NUCLEOTIDE SEQUENCE</scope>
    <source>
        <strain evidence="9">Duluth1</strain>
        <tissue evidence="9">Whole animal</tissue>
    </source>
</reference>
<reference evidence="9" key="2">
    <citation type="submission" date="2020-11" db="EMBL/GenBank/DDBJ databases">
        <authorList>
            <person name="McCartney M.A."/>
            <person name="Auch B."/>
            <person name="Kono T."/>
            <person name="Mallez S."/>
            <person name="Becker A."/>
            <person name="Gohl D.M."/>
            <person name="Silverstein K.A.T."/>
            <person name="Koren S."/>
            <person name="Bechman K.B."/>
            <person name="Herman A."/>
            <person name="Abrahante J.E."/>
            <person name="Garbe J."/>
        </authorList>
    </citation>
    <scope>NUCLEOTIDE SEQUENCE</scope>
    <source>
        <strain evidence="9">Duluth1</strain>
        <tissue evidence="9">Whole animal</tissue>
    </source>
</reference>
<dbReference type="PANTHER" id="PTHR24060">
    <property type="entry name" value="METABOTROPIC GLUTAMATE RECEPTOR"/>
    <property type="match status" value="1"/>
</dbReference>
<dbReference type="Pfam" id="PF01094">
    <property type="entry name" value="ANF_receptor"/>
    <property type="match status" value="1"/>
</dbReference>
<dbReference type="InterPro" id="IPR000337">
    <property type="entry name" value="GPCR_3"/>
</dbReference>
<dbReference type="InterPro" id="IPR050726">
    <property type="entry name" value="mGluR"/>
</dbReference>
<evidence type="ECO:0000256" key="2">
    <source>
        <dbReference type="ARBA" id="ARBA00022692"/>
    </source>
</evidence>
<evidence type="ECO:0000313" key="10">
    <source>
        <dbReference type="Proteomes" id="UP000828390"/>
    </source>
</evidence>
<dbReference type="EMBL" id="JAIWYP010000008">
    <property type="protein sequence ID" value="KAH3779901.1"/>
    <property type="molecule type" value="Genomic_DNA"/>
</dbReference>
<evidence type="ECO:0000256" key="4">
    <source>
        <dbReference type="ARBA" id="ARBA00023136"/>
    </source>
</evidence>
<feature type="domain" description="Receptor ligand binding region" evidence="8">
    <location>
        <begin position="67"/>
        <end position="457"/>
    </location>
</feature>
<dbReference type="Proteomes" id="UP000828390">
    <property type="component" value="Unassembled WGS sequence"/>
</dbReference>
<evidence type="ECO:0000256" key="3">
    <source>
        <dbReference type="ARBA" id="ARBA00022989"/>
    </source>
</evidence>
<name>A0A9D4ILA7_DREPO</name>
<dbReference type="GO" id="GO:0016020">
    <property type="term" value="C:membrane"/>
    <property type="evidence" value="ECO:0007669"/>
    <property type="project" value="UniProtKB-SubCell"/>
</dbReference>
<evidence type="ECO:0000256" key="7">
    <source>
        <dbReference type="SAM" id="SignalP"/>
    </source>
</evidence>
<feature type="chain" id="PRO_5039526105" description="Receptor ligand binding region domain-containing protein" evidence="7">
    <location>
        <begin position="25"/>
        <end position="464"/>
    </location>
</feature>
<keyword evidence="6" id="KW-0325">Glycoprotein</keyword>